<dbReference type="Gene3D" id="2.60.120.260">
    <property type="entry name" value="Galactose-binding domain-like"/>
    <property type="match status" value="1"/>
</dbReference>
<evidence type="ECO:0008006" key="5">
    <source>
        <dbReference type="Google" id="ProtNLM"/>
    </source>
</evidence>
<evidence type="ECO:0000313" key="4">
    <source>
        <dbReference type="Proteomes" id="UP000245910"/>
    </source>
</evidence>
<keyword evidence="2" id="KW-0732">Signal</keyword>
<feature type="chain" id="PRO_5014643098" description="CBM-cenC domain-containing protein" evidence="2">
    <location>
        <begin position="21"/>
        <end position="470"/>
    </location>
</feature>
<feature type="compositionally biased region" description="Low complexity" evidence="1">
    <location>
        <begin position="65"/>
        <end position="75"/>
    </location>
</feature>
<sequence length="470" mass="49596">MLSTTLIIGAVSVLASVVDASPCKPSSITTIVTTTETTSAGFSSETGTLSSSVGETSLSISEVETTTTADTSSSTGVPTTTAEGPLLTNAGFDDGTTAPWELISPRDDMLILGNAFDGPASGKVEFGIQNGQQYSNLILQKINKKALKEGSYSLEGRTRVDYFSEDGDGCSTIITACVRGSVGNFIPIRDSVKREIAEESVGDWHSSATTCTITKAMLDDDADINVVFGFNCANAGAYLDSVDFKPIGDAEATAVFSSDTTTIASSSDITTMMTTTAATTDGLTTVPEATSTTTTEDAGPTPLLINANFDLDTTEPWLSEDDQLTQPIAIGSYQPYQGPAYGKLNFGSDQGESYNNDIYQKVDTQLLKASSYQLAGFVRVDIASQNQFTDGCNAMAIMCTLGDPNSLNRVPGSVRTVSADSAEGEWTLLDTTCTFTEEMLSQYDYITVAFGFSCINAEANLDAVTFEQVL</sequence>
<proteinExistence type="predicted"/>
<evidence type="ECO:0000256" key="2">
    <source>
        <dbReference type="SAM" id="SignalP"/>
    </source>
</evidence>
<protein>
    <recommendedName>
        <fullName evidence="5">CBM-cenC domain-containing protein</fullName>
    </recommendedName>
</protein>
<name>A0A2L2TQB7_9HYPO</name>
<organism evidence="3 4">
    <name type="scientific">Fusarium venenatum</name>
    <dbReference type="NCBI Taxonomy" id="56646"/>
    <lineage>
        <taxon>Eukaryota</taxon>
        <taxon>Fungi</taxon>
        <taxon>Dikarya</taxon>
        <taxon>Ascomycota</taxon>
        <taxon>Pezizomycotina</taxon>
        <taxon>Sordariomycetes</taxon>
        <taxon>Hypocreomycetidae</taxon>
        <taxon>Hypocreales</taxon>
        <taxon>Nectriaceae</taxon>
        <taxon>Fusarium</taxon>
    </lineage>
</organism>
<accession>A0A2L2TQB7</accession>
<dbReference type="EMBL" id="LN649231">
    <property type="protein sequence ID" value="CEI68101.1"/>
    <property type="molecule type" value="Genomic_DNA"/>
</dbReference>
<feature type="region of interest" description="Disordered" evidence="1">
    <location>
        <begin position="39"/>
        <end position="90"/>
    </location>
</feature>
<reference evidence="4" key="1">
    <citation type="submission" date="2014-10" db="EMBL/GenBank/DDBJ databases">
        <authorList>
            <person name="King R."/>
        </authorList>
    </citation>
    <scope>NUCLEOTIDE SEQUENCE [LARGE SCALE GENOMIC DNA]</scope>
    <source>
        <strain evidence="4">A3/5</strain>
    </source>
</reference>
<evidence type="ECO:0000313" key="3">
    <source>
        <dbReference type="EMBL" id="CEI68101.1"/>
    </source>
</evidence>
<dbReference type="Proteomes" id="UP000245910">
    <property type="component" value="Chromosome III"/>
</dbReference>
<dbReference type="OrthoDB" id="5101337at2759"/>
<evidence type="ECO:0000256" key="1">
    <source>
        <dbReference type="SAM" id="MobiDB-lite"/>
    </source>
</evidence>
<keyword evidence="4" id="KW-1185">Reference proteome</keyword>
<feature type="signal peptide" evidence="2">
    <location>
        <begin position="1"/>
        <end position="20"/>
    </location>
</feature>
<feature type="compositionally biased region" description="Polar residues" evidence="1">
    <location>
        <begin position="40"/>
        <end position="64"/>
    </location>
</feature>
<dbReference type="AlphaFoldDB" id="A0A2L2TQB7"/>